<dbReference type="STRING" id="360107.CHAB381_0317"/>
<reference evidence="7" key="1">
    <citation type="submission" date="2007-07" db="EMBL/GenBank/DDBJ databases">
        <title>Complete genome sequence of Campylobacter hominis ATCC BAA-381, a commensal isolated from the human gastrointestinal tract.</title>
        <authorList>
            <person name="Fouts D.E."/>
            <person name="Mongodin E.F."/>
            <person name="Puiu D."/>
            <person name="Sebastian Y."/>
            <person name="Miller W.G."/>
            <person name="Mandrell R.E."/>
            <person name="Nelson K.E."/>
        </authorList>
    </citation>
    <scope>NUCLEOTIDE SEQUENCE [LARGE SCALE GENOMIC DNA]</scope>
    <source>
        <strain evidence="7">ATCC BAA-381 / LMG 19568 / NCTC 13146 / CH001A</strain>
    </source>
</reference>
<feature type="signal peptide" evidence="5">
    <location>
        <begin position="1"/>
        <end position="16"/>
    </location>
</feature>
<dbReference type="AlphaFoldDB" id="A7I078"/>
<dbReference type="HOGENOM" id="CLU_065520_1_0_7"/>
<dbReference type="Pfam" id="PF13531">
    <property type="entry name" value="SBP_bac_11"/>
    <property type="match status" value="1"/>
</dbReference>
<dbReference type="NCBIfam" id="TIGR01256">
    <property type="entry name" value="modA"/>
    <property type="match status" value="1"/>
</dbReference>
<dbReference type="SUPFAM" id="SSF53850">
    <property type="entry name" value="Periplasmic binding protein-like II"/>
    <property type="match status" value="1"/>
</dbReference>
<dbReference type="GO" id="GO:0046872">
    <property type="term" value="F:metal ion binding"/>
    <property type="evidence" value="ECO:0007669"/>
    <property type="project" value="UniProtKB-KW"/>
</dbReference>
<dbReference type="InterPro" id="IPR044084">
    <property type="entry name" value="AvModA-like_subst-bd"/>
</dbReference>
<evidence type="ECO:0000313" key="6">
    <source>
        <dbReference type="EMBL" id="ABS52038.1"/>
    </source>
</evidence>
<keyword evidence="2 4" id="KW-0479">Metal-binding</keyword>
<dbReference type="RefSeq" id="WP_012108201.1">
    <property type="nucleotide sequence ID" value="NC_009714.1"/>
</dbReference>
<protein>
    <submittedName>
        <fullName evidence="6">Molybdate ABC transporter, periplasmic molybdate-binding protein</fullName>
    </submittedName>
</protein>
<dbReference type="InterPro" id="IPR050682">
    <property type="entry name" value="ModA/WtpA"/>
</dbReference>
<sequence length="246" mass="26874">MKKLIFALFFALGLNAGELNVAAAANVTYPIEDIKAEFAKLHPDIQLNISLGASGNFAAQIRNGAPFDVFLAANMKYADDLFKEGFAVEAAKIYANGKLALFSARDFDLSKGLEILKDDKVKTITIANPKTAPYGVASMQAFEKTGILNDIKPKIIEAKSIGDALNQAINASDVGLVAASSMFSKKTAEYKEDKNFVLVDKSLYDPISQGIVILKKAEKNTDAKAFYDFILSDKCKEIFRKYGYEI</sequence>
<evidence type="ECO:0000256" key="3">
    <source>
        <dbReference type="ARBA" id="ARBA00022729"/>
    </source>
</evidence>
<dbReference type="eggNOG" id="COG0725">
    <property type="taxonomic scope" value="Bacteria"/>
</dbReference>
<proteinExistence type="inferred from homology"/>
<dbReference type="PANTHER" id="PTHR30632:SF14">
    <property type="entry name" value="TUNGSTATE_MOLYBDATE_CHROMATE-BINDING PROTEIN MODA"/>
    <property type="match status" value="1"/>
</dbReference>
<evidence type="ECO:0000256" key="1">
    <source>
        <dbReference type="ARBA" id="ARBA00009175"/>
    </source>
</evidence>
<feature type="binding site" evidence="4">
    <location>
        <position position="54"/>
    </location>
    <ligand>
        <name>molybdate</name>
        <dbReference type="ChEBI" id="CHEBI:36264"/>
    </ligand>
</feature>
<evidence type="ECO:0000256" key="5">
    <source>
        <dbReference type="SAM" id="SignalP"/>
    </source>
</evidence>
<dbReference type="InterPro" id="IPR005950">
    <property type="entry name" value="ModA"/>
</dbReference>
<dbReference type="GO" id="GO:0030973">
    <property type="term" value="F:molybdate ion binding"/>
    <property type="evidence" value="ECO:0007669"/>
    <property type="project" value="InterPro"/>
</dbReference>
<organism evidence="6 7">
    <name type="scientific">Campylobacter hominis (strain ATCC BAA-381 / DSM 21671 / CCUG 45161 / LMG 19568 / NCTC 13146 / CH001A)</name>
    <dbReference type="NCBI Taxonomy" id="360107"/>
    <lineage>
        <taxon>Bacteria</taxon>
        <taxon>Pseudomonadati</taxon>
        <taxon>Campylobacterota</taxon>
        <taxon>Epsilonproteobacteria</taxon>
        <taxon>Campylobacterales</taxon>
        <taxon>Campylobacteraceae</taxon>
        <taxon>Campylobacter</taxon>
    </lineage>
</organism>
<dbReference type="CDD" id="cd13539">
    <property type="entry name" value="PBP2_AvModA"/>
    <property type="match status" value="1"/>
</dbReference>
<dbReference type="GO" id="GO:0015689">
    <property type="term" value="P:molybdate ion transport"/>
    <property type="evidence" value="ECO:0007669"/>
    <property type="project" value="InterPro"/>
</dbReference>
<accession>A7I078</accession>
<keyword evidence="7" id="KW-1185">Reference proteome</keyword>
<dbReference type="PIRSF" id="PIRSF004846">
    <property type="entry name" value="ModA"/>
    <property type="match status" value="1"/>
</dbReference>
<dbReference type="Gene3D" id="3.40.190.10">
    <property type="entry name" value="Periplasmic binding protein-like II"/>
    <property type="match status" value="2"/>
</dbReference>
<name>A7I078_CAMHC</name>
<comment type="similarity">
    <text evidence="1">Belongs to the bacterial solute-binding protein ModA family.</text>
</comment>
<dbReference type="EMBL" id="CP000776">
    <property type="protein sequence ID" value="ABS52038.1"/>
    <property type="molecule type" value="Genomic_DNA"/>
</dbReference>
<feature type="binding site" evidence="4">
    <location>
        <position position="161"/>
    </location>
    <ligand>
        <name>molybdate</name>
        <dbReference type="ChEBI" id="CHEBI:36264"/>
    </ligand>
</feature>
<evidence type="ECO:0000313" key="7">
    <source>
        <dbReference type="Proteomes" id="UP000002407"/>
    </source>
</evidence>
<feature type="chain" id="PRO_5002708343" evidence="5">
    <location>
        <begin position="17"/>
        <end position="246"/>
    </location>
</feature>
<keyword evidence="3 5" id="KW-0732">Signal</keyword>
<evidence type="ECO:0000256" key="2">
    <source>
        <dbReference type="ARBA" id="ARBA00022723"/>
    </source>
</evidence>
<dbReference type="OrthoDB" id="9785015at2"/>
<dbReference type="KEGG" id="cha:CHAB381_0317"/>
<gene>
    <name evidence="6" type="primary">modA</name>
    <name evidence="6" type="ordered locus">CHAB381_0317</name>
</gene>
<keyword evidence="4" id="KW-0500">Molybdenum</keyword>
<dbReference type="Proteomes" id="UP000002407">
    <property type="component" value="Chromosome"/>
</dbReference>
<dbReference type="PANTHER" id="PTHR30632">
    <property type="entry name" value="MOLYBDATE-BINDING PERIPLASMIC PROTEIN"/>
    <property type="match status" value="1"/>
</dbReference>
<evidence type="ECO:0000256" key="4">
    <source>
        <dbReference type="PIRSR" id="PIRSR004846-1"/>
    </source>
</evidence>